<proteinExistence type="predicted"/>
<evidence type="ECO:0000313" key="1">
    <source>
        <dbReference type="EMBL" id="UPW41213.1"/>
    </source>
</evidence>
<protein>
    <submittedName>
        <fullName evidence="1">Uncharacterized protein</fullName>
    </submittedName>
</protein>
<organism evidence="1">
    <name type="scientific">Sigmofec virus UA08Rod_4967</name>
    <dbReference type="NCBI Taxonomy" id="2929413"/>
    <lineage>
        <taxon>Viruses</taxon>
        <taxon>Monodnaviria</taxon>
        <taxon>Sangervirae</taxon>
        <taxon>Phixviricota</taxon>
        <taxon>Malgrandaviricetes</taxon>
        <taxon>Petitvirales</taxon>
        <taxon>Microviridae</taxon>
    </lineage>
</organism>
<name>A0A976N1G5_9VIRU</name>
<accession>A0A976N1G5</accession>
<reference evidence="1" key="1">
    <citation type="submission" date="2022-02" db="EMBL/GenBank/DDBJ databases">
        <title>Towards deciphering the DNA virus diversity associated with rodent species in the families Cricetidae and Heteromyidae.</title>
        <authorList>
            <person name="Lund M."/>
            <person name="Larsen B.B."/>
            <person name="Gryseels S."/>
            <person name="Kraberger S."/>
            <person name="Rowsey D.M."/>
            <person name="Steger L."/>
            <person name="Yule K.M."/>
            <person name="Upham N.S."/>
            <person name="Worobey M."/>
            <person name="Van Doorslaer K."/>
            <person name="Varsani A."/>
        </authorList>
    </citation>
    <scope>NUCLEOTIDE SEQUENCE</scope>
    <source>
        <strain evidence="1">UA08Rod_4967</strain>
    </source>
</reference>
<sequence>MQQHAALRAVSYAEKRPTAAGRLKAKSLEEAQKYIAKVKKYDIINNRKGVTMHDSQHPNIPNNR</sequence>
<dbReference type="EMBL" id="OM869558">
    <property type="protein sequence ID" value="UPW41213.1"/>
    <property type="molecule type" value="Genomic_DNA"/>
</dbReference>